<protein>
    <submittedName>
        <fullName evidence="1">Uncharacterized protein</fullName>
    </submittedName>
</protein>
<accession>A0A3N4HQX2</accession>
<proteinExistence type="predicted"/>
<evidence type="ECO:0000313" key="2">
    <source>
        <dbReference type="Proteomes" id="UP000275078"/>
    </source>
</evidence>
<gene>
    <name evidence="1" type="ORF">BJ508DRAFT_331307</name>
</gene>
<organism evidence="1 2">
    <name type="scientific">Ascobolus immersus RN42</name>
    <dbReference type="NCBI Taxonomy" id="1160509"/>
    <lineage>
        <taxon>Eukaryota</taxon>
        <taxon>Fungi</taxon>
        <taxon>Dikarya</taxon>
        <taxon>Ascomycota</taxon>
        <taxon>Pezizomycotina</taxon>
        <taxon>Pezizomycetes</taxon>
        <taxon>Pezizales</taxon>
        <taxon>Ascobolaceae</taxon>
        <taxon>Ascobolus</taxon>
    </lineage>
</organism>
<dbReference type="Proteomes" id="UP000275078">
    <property type="component" value="Unassembled WGS sequence"/>
</dbReference>
<dbReference type="AlphaFoldDB" id="A0A3N4HQX2"/>
<sequence length="460" mass="53853">MDPFTSRLQALWTPPERLSRISWICNIFKYIASRHAAGKGLEAAHDALSGFTLYGDEHEDDFGYKLVLFADKLLPEDEGCNSLVFEFAREVSNGLSRAYSDKGLCLDAEAISALDLGVVYLEDLRVDGAYLGSCEDAEEDRYTMSGDDQELEDKWQITKRCIDLQIERDSKGPLLEEERHDCFEDPRIWKEQVAKHLEGKEMAMEPVMVNLQRLLKKNRSQSFISQLKKKPSVTGFYQIAAVLLDDRTVKFWDTDAMINDITRYEDNDCYQYLGIDFDKYWDRYPRFISRQKRIRSRSHPTFATSTAYNFWIMPGYETIGKYEVLELPNKFFPCWTERWEVVGKGEEARRIDREGAKHCEDASFPKERVHLGLLCIREALLLLEELREIQLKAAESIRECILNDRRKDAAVFLRKFMFENEERRDILKRIAFFDLIAIRLFEGRAPSVDERIYRYLYEVA</sequence>
<dbReference type="EMBL" id="ML119748">
    <property type="protein sequence ID" value="RPA76232.1"/>
    <property type="molecule type" value="Genomic_DNA"/>
</dbReference>
<reference evidence="1 2" key="1">
    <citation type="journal article" date="2018" name="Nat. Ecol. Evol.">
        <title>Pezizomycetes genomes reveal the molecular basis of ectomycorrhizal truffle lifestyle.</title>
        <authorList>
            <person name="Murat C."/>
            <person name="Payen T."/>
            <person name="Noel B."/>
            <person name="Kuo A."/>
            <person name="Morin E."/>
            <person name="Chen J."/>
            <person name="Kohler A."/>
            <person name="Krizsan K."/>
            <person name="Balestrini R."/>
            <person name="Da Silva C."/>
            <person name="Montanini B."/>
            <person name="Hainaut M."/>
            <person name="Levati E."/>
            <person name="Barry K.W."/>
            <person name="Belfiori B."/>
            <person name="Cichocki N."/>
            <person name="Clum A."/>
            <person name="Dockter R.B."/>
            <person name="Fauchery L."/>
            <person name="Guy J."/>
            <person name="Iotti M."/>
            <person name="Le Tacon F."/>
            <person name="Lindquist E.A."/>
            <person name="Lipzen A."/>
            <person name="Malagnac F."/>
            <person name="Mello A."/>
            <person name="Molinier V."/>
            <person name="Miyauchi S."/>
            <person name="Poulain J."/>
            <person name="Riccioni C."/>
            <person name="Rubini A."/>
            <person name="Sitrit Y."/>
            <person name="Splivallo R."/>
            <person name="Traeger S."/>
            <person name="Wang M."/>
            <person name="Zifcakova L."/>
            <person name="Wipf D."/>
            <person name="Zambonelli A."/>
            <person name="Paolocci F."/>
            <person name="Nowrousian M."/>
            <person name="Ottonello S."/>
            <person name="Baldrian P."/>
            <person name="Spatafora J.W."/>
            <person name="Henrissat B."/>
            <person name="Nagy L.G."/>
            <person name="Aury J.M."/>
            <person name="Wincker P."/>
            <person name="Grigoriev I.V."/>
            <person name="Bonfante P."/>
            <person name="Martin F.M."/>
        </authorList>
    </citation>
    <scope>NUCLEOTIDE SEQUENCE [LARGE SCALE GENOMIC DNA]</scope>
    <source>
        <strain evidence="1 2">RN42</strain>
    </source>
</reference>
<keyword evidence="2" id="KW-1185">Reference proteome</keyword>
<name>A0A3N4HQX2_ASCIM</name>
<evidence type="ECO:0000313" key="1">
    <source>
        <dbReference type="EMBL" id="RPA76232.1"/>
    </source>
</evidence>